<accession>A0ABW5XM22</accession>
<dbReference type="Gene3D" id="3.40.50.2000">
    <property type="entry name" value="Glycogen Phosphorylase B"/>
    <property type="match status" value="2"/>
</dbReference>
<sequence>MEPEILSLTTDMDHFGGAQKVLMDVHNGIKGKYNAKVLGLVNFDKVHPKYKIDKREYVKFANPFFLNNKILIVHARNIMAVIMVIKRVFFLNTKILYVHHNVYDSLKSVSFFPNNIISISGKVTENLVNYFSLKGRNIQLIYNGIKDECPAPIAHYYAPKEKIKILYSARVNNVKRQLEIVERLKAKISPLIEIHFAGTGPDYDKLLEQCSGSINFKALGFVENPLSIISGYDYLMLYSIQEGLPIALIEGTMFGKPLLVNNVGGNLEIGVPGQNGILLKDDWDDLPGTINDLVKISNDDYQIMSKQSRERYDAMFTYDKMVAQYIEKIKQIASN</sequence>
<proteinExistence type="predicted"/>
<keyword evidence="2" id="KW-0328">Glycosyltransferase</keyword>
<dbReference type="GO" id="GO:0016757">
    <property type="term" value="F:glycosyltransferase activity"/>
    <property type="evidence" value="ECO:0007669"/>
    <property type="project" value="UniProtKB-KW"/>
</dbReference>
<dbReference type="SUPFAM" id="SSF53756">
    <property type="entry name" value="UDP-Glycosyltransferase/glycogen phosphorylase"/>
    <property type="match status" value="1"/>
</dbReference>
<feature type="domain" description="Glycosyl transferase family 1" evidence="1">
    <location>
        <begin position="159"/>
        <end position="310"/>
    </location>
</feature>
<dbReference type="PANTHER" id="PTHR12526:SF630">
    <property type="entry name" value="GLYCOSYLTRANSFERASE"/>
    <property type="match status" value="1"/>
</dbReference>
<keyword evidence="2" id="KW-0808">Transferase</keyword>
<name>A0ABW5XM22_9SPHI</name>
<keyword evidence="3" id="KW-1185">Reference proteome</keyword>
<dbReference type="Pfam" id="PF00534">
    <property type="entry name" value="Glycos_transf_1"/>
    <property type="match status" value="1"/>
</dbReference>
<evidence type="ECO:0000313" key="3">
    <source>
        <dbReference type="Proteomes" id="UP001597601"/>
    </source>
</evidence>
<dbReference type="EC" id="2.4.-.-" evidence="2"/>
<dbReference type="EMBL" id="JBHUON010000003">
    <property type="protein sequence ID" value="MFD2863851.1"/>
    <property type="molecule type" value="Genomic_DNA"/>
</dbReference>
<evidence type="ECO:0000259" key="1">
    <source>
        <dbReference type="Pfam" id="PF00534"/>
    </source>
</evidence>
<gene>
    <name evidence="2" type="ORF">ACFSYC_04045</name>
</gene>
<reference evidence="3" key="1">
    <citation type="journal article" date="2019" name="Int. J. Syst. Evol. Microbiol.">
        <title>The Global Catalogue of Microorganisms (GCM) 10K type strain sequencing project: providing services to taxonomists for standard genome sequencing and annotation.</title>
        <authorList>
            <consortium name="The Broad Institute Genomics Platform"/>
            <consortium name="The Broad Institute Genome Sequencing Center for Infectious Disease"/>
            <person name="Wu L."/>
            <person name="Ma J."/>
        </authorList>
    </citation>
    <scope>NUCLEOTIDE SEQUENCE [LARGE SCALE GENOMIC DNA]</scope>
    <source>
        <strain evidence="3">KCTC 52232</strain>
    </source>
</reference>
<comment type="caution">
    <text evidence="2">The sequence shown here is derived from an EMBL/GenBank/DDBJ whole genome shotgun (WGS) entry which is preliminary data.</text>
</comment>
<evidence type="ECO:0000313" key="2">
    <source>
        <dbReference type="EMBL" id="MFD2863851.1"/>
    </source>
</evidence>
<dbReference type="RefSeq" id="WP_377123792.1">
    <property type="nucleotide sequence ID" value="NZ_JBHUON010000003.1"/>
</dbReference>
<protein>
    <submittedName>
        <fullName evidence="2">Glycosyltransferase family 4 protein</fullName>
        <ecNumber evidence="2">2.4.-.-</ecNumber>
    </submittedName>
</protein>
<organism evidence="2 3">
    <name type="scientific">Mucilaginibacter antarcticus</name>
    <dbReference type="NCBI Taxonomy" id="1855725"/>
    <lineage>
        <taxon>Bacteria</taxon>
        <taxon>Pseudomonadati</taxon>
        <taxon>Bacteroidota</taxon>
        <taxon>Sphingobacteriia</taxon>
        <taxon>Sphingobacteriales</taxon>
        <taxon>Sphingobacteriaceae</taxon>
        <taxon>Mucilaginibacter</taxon>
    </lineage>
</organism>
<dbReference type="CDD" id="cd03801">
    <property type="entry name" value="GT4_PimA-like"/>
    <property type="match status" value="1"/>
</dbReference>
<dbReference type="Proteomes" id="UP001597601">
    <property type="component" value="Unassembled WGS sequence"/>
</dbReference>
<dbReference type="InterPro" id="IPR001296">
    <property type="entry name" value="Glyco_trans_1"/>
</dbReference>
<dbReference type="PANTHER" id="PTHR12526">
    <property type="entry name" value="GLYCOSYLTRANSFERASE"/>
    <property type="match status" value="1"/>
</dbReference>